<feature type="domain" description="Proliferating cell nuclear antigen PCNA N-terminal" evidence="3">
    <location>
        <begin position="4"/>
        <end position="98"/>
    </location>
</feature>
<dbReference type="Pfam" id="PF00705">
    <property type="entry name" value="PCNA_N"/>
    <property type="match status" value="1"/>
</dbReference>
<evidence type="ECO:0008006" key="6">
    <source>
        <dbReference type="Google" id="ProtNLM"/>
    </source>
</evidence>
<dbReference type="InterPro" id="IPR022648">
    <property type="entry name" value="Pr_cel_nuc_antig_N"/>
</dbReference>
<dbReference type="InterPro" id="IPR022649">
    <property type="entry name" value="Pr_cel_nuc_antig_C"/>
</dbReference>
<protein>
    <recommendedName>
        <fullName evidence="6">Proliferating cell nuclear antigen PCNA N-terminal domain-containing protein</fullName>
    </recommendedName>
</protein>
<reference evidence="5" key="1">
    <citation type="submission" date="2018-05" db="EMBL/GenBank/DDBJ databases">
        <authorList>
            <person name="Lanie J.A."/>
            <person name="Ng W.-L."/>
            <person name="Kazmierczak K.M."/>
            <person name="Andrzejewski T.M."/>
            <person name="Davidsen T.M."/>
            <person name="Wayne K.J."/>
            <person name="Tettelin H."/>
            <person name="Glass J.I."/>
            <person name="Rusch D."/>
            <person name="Podicherti R."/>
            <person name="Tsui H.-C.T."/>
            <person name="Winkler M.E."/>
        </authorList>
    </citation>
    <scope>NUCLEOTIDE SEQUENCE</scope>
</reference>
<dbReference type="GO" id="GO:0006275">
    <property type="term" value="P:regulation of DNA replication"/>
    <property type="evidence" value="ECO:0007669"/>
    <property type="project" value="InterPro"/>
</dbReference>
<sequence>MKFKVKDVGLFKALFKGITRFTDTAHFEVKENGIQIKSIDPYDFCYVDINLPSSLFDGYKINSKTFSFGIELGKIGPIVRNIGSKELFLEIADNSLQIKLVNGWTTNYKLNWMEDDSDLPDPLKQNYTAKVTIPSTDFLNIIKDASTVSREIEFEVDEKELRVSATKQGFTYSAKLESKKGLQTMIKLKKKSVKSSAILDYLRTLTEIIIKCKEVELNLGDNLPLRLDLKYGGGTFTFIISNKQIAPTREIAEKNKDRLESSPKVSRSSIPQITVTKFPDFIKSLNVEDGVAEHDALHSIYETEDG</sequence>
<dbReference type="CDD" id="cd00577">
    <property type="entry name" value="PCNA"/>
    <property type="match status" value="1"/>
</dbReference>
<evidence type="ECO:0000259" key="3">
    <source>
        <dbReference type="Pfam" id="PF00705"/>
    </source>
</evidence>
<dbReference type="GO" id="GO:0006272">
    <property type="term" value="P:leading strand elongation"/>
    <property type="evidence" value="ECO:0007669"/>
    <property type="project" value="TreeGrafter"/>
</dbReference>
<dbReference type="SUPFAM" id="SSF55979">
    <property type="entry name" value="DNA clamp"/>
    <property type="match status" value="2"/>
</dbReference>
<dbReference type="PANTHER" id="PTHR11352">
    <property type="entry name" value="PROLIFERATING CELL NUCLEAR ANTIGEN"/>
    <property type="match status" value="1"/>
</dbReference>
<evidence type="ECO:0000256" key="1">
    <source>
        <dbReference type="ARBA" id="ARBA00010462"/>
    </source>
</evidence>
<name>A0A382RZG6_9ZZZZ</name>
<evidence type="ECO:0000259" key="4">
    <source>
        <dbReference type="Pfam" id="PF02747"/>
    </source>
</evidence>
<dbReference type="PANTHER" id="PTHR11352:SF0">
    <property type="entry name" value="PROLIFERATING CELL NUCLEAR ANTIGEN"/>
    <property type="match status" value="1"/>
</dbReference>
<feature type="non-terminal residue" evidence="5">
    <location>
        <position position="306"/>
    </location>
</feature>
<evidence type="ECO:0000313" key="5">
    <source>
        <dbReference type="EMBL" id="SVD03066.1"/>
    </source>
</evidence>
<organism evidence="5">
    <name type="scientific">marine metagenome</name>
    <dbReference type="NCBI Taxonomy" id="408172"/>
    <lineage>
        <taxon>unclassified sequences</taxon>
        <taxon>metagenomes</taxon>
        <taxon>ecological metagenomes</taxon>
    </lineage>
</organism>
<dbReference type="EMBL" id="UINC01125318">
    <property type="protein sequence ID" value="SVD03066.1"/>
    <property type="molecule type" value="Genomic_DNA"/>
</dbReference>
<dbReference type="GO" id="GO:0003677">
    <property type="term" value="F:DNA binding"/>
    <property type="evidence" value="ECO:0007669"/>
    <property type="project" value="UniProtKB-KW"/>
</dbReference>
<evidence type="ECO:0000256" key="2">
    <source>
        <dbReference type="ARBA" id="ARBA00023125"/>
    </source>
</evidence>
<proteinExistence type="inferred from homology"/>
<dbReference type="GO" id="GO:0030337">
    <property type="term" value="F:DNA polymerase processivity factor activity"/>
    <property type="evidence" value="ECO:0007669"/>
    <property type="project" value="InterPro"/>
</dbReference>
<dbReference type="InterPro" id="IPR000730">
    <property type="entry name" value="Pr_cel_nuc_antig"/>
</dbReference>
<dbReference type="HAMAP" id="MF_00317">
    <property type="entry name" value="DNApol_clamp_arch"/>
    <property type="match status" value="1"/>
</dbReference>
<dbReference type="Gene3D" id="3.70.10.10">
    <property type="match status" value="1"/>
</dbReference>
<feature type="domain" description="Proliferating cell nuclear antigen PCNA C-terminal" evidence="4">
    <location>
        <begin position="125"/>
        <end position="231"/>
    </location>
</feature>
<keyword evidence="2" id="KW-0238">DNA-binding</keyword>
<accession>A0A382RZG6</accession>
<gene>
    <name evidence="5" type="ORF">METZ01_LOCUS355920</name>
</gene>
<dbReference type="Pfam" id="PF02747">
    <property type="entry name" value="PCNA_C"/>
    <property type="match status" value="1"/>
</dbReference>
<dbReference type="InterPro" id="IPR046938">
    <property type="entry name" value="DNA_clamp_sf"/>
</dbReference>
<comment type="similarity">
    <text evidence="1">Belongs to the PCNA family.</text>
</comment>
<dbReference type="AlphaFoldDB" id="A0A382RZG6"/>